<accession>A0A809RE33</accession>
<dbReference type="NCBIfam" id="NF004076">
    <property type="entry name" value="PRK05581.1-4"/>
    <property type="match status" value="1"/>
</dbReference>
<dbReference type="FunFam" id="3.20.20.70:FF:000191">
    <property type="entry name" value="ribulose-phosphate 3-epimerase isoform X2"/>
    <property type="match status" value="1"/>
</dbReference>
<comment type="cofactor">
    <cofactor evidence="5">
        <name>Fe(2+)</name>
        <dbReference type="ChEBI" id="CHEBI:29033"/>
    </cofactor>
</comment>
<organism evidence="16 17">
    <name type="scientific">Candidatus Nitrosymbiomonas proteolyticus</name>
    <dbReference type="NCBI Taxonomy" id="2608984"/>
    <lineage>
        <taxon>Bacteria</taxon>
        <taxon>Bacillati</taxon>
        <taxon>Armatimonadota</taxon>
        <taxon>Armatimonadota incertae sedis</taxon>
        <taxon>Candidatus Nitrosymbiomonas</taxon>
    </lineage>
</organism>
<feature type="active site" description="Proton donor" evidence="15">
    <location>
        <position position="171"/>
    </location>
</feature>
<feature type="binding site" evidence="15">
    <location>
        <position position="35"/>
    </location>
    <ligand>
        <name>a divalent metal cation</name>
        <dbReference type="ChEBI" id="CHEBI:60240"/>
    </ligand>
</feature>
<feature type="binding site" evidence="15">
    <location>
        <position position="66"/>
    </location>
    <ligand>
        <name>substrate</name>
    </ligand>
</feature>
<dbReference type="Gene3D" id="3.20.20.70">
    <property type="entry name" value="Aldolase class I"/>
    <property type="match status" value="1"/>
</dbReference>
<dbReference type="KEGG" id="npy:NPRO_02600"/>
<evidence type="ECO:0000256" key="7">
    <source>
        <dbReference type="ARBA" id="ARBA00011738"/>
    </source>
</evidence>
<proteinExistence type="inferred from homology"/>
<dbReference type="Proteomes" id="UP000662873">
    <property type="component" value="Chromosome"/>
</dbReference>
<keyword evidence="13 15" id="KW-0413">Isomerase</keyword>
<dbReference type="InterPro" id="IPR011060">
    <property type="entry name" value="RibuloseP-bd_barrel"/>
</dbReference>
<dbReference type="GO" id="GO:0006098">
    <property type="term" value="P:pentose-phosphate shunt"/>
    <property type="evidence" value="ECO:0007669"/>
    <property type="project" value="InterPro"/>
</dbReference>
<dbReference type="InterPro" id="IPR013785">
    <property type="entry name" value="Aldolase_TIM"/>
</dbReference>
<dbReference type="InterPro" id="IPR026019">
    <property type="entry name" value="Ribul_P_3_epim"/>
</dbReference>
<comment type="catalytic activity">
    <reaction evidence="1 15">
        <text>D-ribulose 5-phosphate = D-xylulose 5-phosphate</text>
        <dbReference type="Rhea" id="RHEA:13677"/>
        <dbReference type="ChEBI" id="CHEBI:57737"/>
        <dbReference type="ChEBI" id="CHEBI:58121"/>
        <dbReference type="EC" id="5.1.3.1"/>
    </reaction>
</comment>
<comment type="caution">
    <text evidence="15">Lacks conserved residue(s) required for the propagation of feature annotation.</text>
</comment>
<dbReference type="InterPro" id="IPR000056">
    <property type="entry name" value="Ribul_P_3_epim-like"/>
</dbReference>
<sequence length="214" mass="23052">MKCELAPSILSCDPGRYREAVAELLAAGVERVHFDVMDGQFVPPITFGAGLVRSLRDLGDAVFEAHLMTLTPESHFDAFLEAGCQSIIFHQEATPHAHRLCQRLRERGIRAGVALNPSTPVDAILEVSDVLDLALVMTVNPGWGGQEFLRACLRKVETIRRECPDLDIEVDGGIDPLTLGLAKAAGANVFVAGSFLASCPTLTSGVEQLRAECD</sequence>
<protein>
    <recommendedName>
        <fullName evidence="8 15">Ribulose-phosphate 3-epimerase</fullName>
        <ecNumber evidence="8 15">5.1.3.1</ecNumber>
    </recommendedName>
</protein>
<feature type="binding site" evidence="15">
    <location>
        <begin position="193"/>
        <end position="194"/>
    </location>
    <ligand>
        <name>substrate</name>
    </ligand>
</feature>
<keyword evidence="10" id="KW-0862">Zinc</keyword>
<evidence type="ECO:0000256" key="1">
    <source>
        <dbReference type="ARBA" id="ARBA00001782"/>
    </source>
</evidence>
<dbReference type="HAMAP" id="MF_02227">
    <property type="entry name" value="RPE"/>
    <property type="match status" value="1"/>
</dbReference>
<comment type="subunit">
    <text evidence="7">Homodimer.</text>
</comment>
<evidence type="ECO:0000256" key="5">
    <source>
        <dbReference type="ARBA" id="ARBA00001954"/>
    </source>
</evidence>
<evidence type="ECO:0000313" key="16">
    <source>
        <dbReference type="EMBL" id="BBO22665.1"/>
    </source>
</evidence>
<comment type="function">
    <text evidence="15">Catalyzes the reversible epimerization of D-ribulose 5-phosphate to D-xylulose 5-phosphate.</text>
</comment>
<feature type="active site" description="Proton acceptor" evidence="15">
    <location>
        <position position="35"/>
    </location>
</feature>
<comment type="similarity">
    <text evidence="6 15">Belongs to the ribulose-phosphate 3-epimerase family.</text>
</comment>
<evidence type="ECO:0000256" key="15">
    <source>
        <dbReference type="HAMAP-Rule" id="MF_02227"/>
    </source>
</evidence>
<evidence type="ECO:0000256" key="2">
    <source>
        <dbReference type="ARBA" id="ARBA00001936"/>
    </source>
</evidence>
<comment type="cofactor">
    <cofactor evidence="2">
        <name>Mn(2+)</name>
        <dbReference type="ChEBI" id="CHEBI:29035"/>
    </cofactor>
</comment>
<keyword evidence="14 15" id="KW-0119">Carbohydrate metabolism</keyword>
<evidence type="ECO:0000256" key="11">
    <source>
        <dbReference type="ARBA" id="ARBA00023004"/>
    </source>
</evidence>
<dbReference type="EC" id="5.1.3.1" evidence="8 15"/>
<dbReference type="EMBL" id="AP021858">
    <property type="protein sequence ID" value="BBO22665.1"/>
    <property type="molecule type" value="Genomic_DNA"/>
</dbReference>
<keyword evidence="9 15" id="KW-0479">Metal-binding</keyword>
<evidence type="ECO:0000256" key="12">
    <source>
        <dbReference type="ARBA" id="ARBA00023211"/>
    </source>
</evidence>
<feature type="binding site" evidence="15">
    <location>
        <position position="8"/>
    </location>
    <ligand>
        <name>substrate</name>
    </ligand>
</feature>
<dbReference type="GO" id="GO:0019323">
    <property type="term" value="P:pentose catabolic process"/>
    <property type="evidence" value="ECO:0007669"/>
    <property type="project" value="UniProtKB-UniRule"/>
</dbReference>
<evidence type="ECO:0000256" key="13">
    <source>
        <dbReference type="ARBA" id="ARBA00023235"/>
    </source>
</evidence>
<keyword evidence="12" id="KW-0464">Manganese</keyword>
<evidence type="ECO:0000256" key="14">
    <source>
        <dbReference type="ARBA" id="ARBA00023277"/>
    </source>
</evidence>
<dbReference type="CDD" id="cd00429">
    <property type="entry name" value="RPE"/>
    <property type="match status" value="1"/>
</dbReference>
<comment type="cofactor">
    <cofactor evidence="4">
        <name>Zn(2+)</name>
        <dbReference type="ChEBI" id="CHEBI:29105"/>
    </cofactor>
</comment>
<dbReference type="GO" id="GO:0004750">
    <property type="term" value="F:D-ribulose-phosphate 3-epimerase activity"/>
    <property type="evidence" value="ECO:0007669"/>
    <property type="project" value="UniProtKB-UniRule"/>
</dbReference>
<dbReference type="PROSITE" id="PS01086">
    <property type="entry name" value="RIBUL_P_3_EPIMER_2"/>
    <property type="match status" value="1"/>
</dbReference>
<dbReference type="AlphaFoldDB" id="A0A809RE33"/>
<feature type="binding site" evidence="15">
    <location>
        <position position="33"/>
    </location>
    <ligand>
        <name>a divalent metal cation</name>
        <dbReference type="ChEBI" id="CHEBI:60240"/>
    </ligand>
</feature>
<comment type="cofactor">
    <cofactor evidence="15">
        <name>a divalent metal cation</name>
        <dbReference type="ChEBI" id="CHEBI:60240"/>
    </cofactor>
    <text evidence="15">Binds 1 divalent metal cation per subunit.</text>
</comment>
<dbReference type="Pfam" id="PF00834">
    <property type="entry name" value="Ribul_P_3_epim"/>
    <property type="match status" value="1"/>
</dbReference>
<reference evidence="16" key="1">
    <citation type="journal article" name="DNA Res.">
        <title>The physiological potential of anammox bacteria as revealed by their core genome structure.</title>
        <authorList>
            <person name="Okubo T."/>
            <person name="Toyoda A."/>
            <person name="Fukuhara K."/>
            <person name="Uchiyama I."/>
            <person name="Harigaya Y."/>
            <person name="Kuroiwa M."/>
            <person name="Suzuki T."/>
            <person name="Murakami Y."/>
            <person name="Suwa Y."/>
            <person name="Takami H."/>
        </authorList>
    </citation>
    <scope>NUCLEOTIDE SEQUENCE</scope>
    <source>
        <strain evidence="16">317325-2</strain>
    </source>
</reference>
<evidence type="ECO:0000256" key="8">
    <source>
        <dbReference type="ARBA" id="ARBA00013188"/>
    </source>
</evidence>
<dbReference type="PANTHER" id="PTHR11749">
    <property type="entry name" value="RIBULOSE-5-PHOSPHATE-3-EPIMERASE"/>
    <property type="match status" value="1"/>
</dbReference>
<feature type="binding site" evidence="15">
    <location>
        <position position="171"/>
    </location>
    <ligand>
        <name>a divalent metal cation</name>
        <dbReference type="ChEBI" id="CHEBI:60240"/>
    </ligand>
</feature>
<evidence type="ECO:0000256" key="4">
    <source>
        <dbReference type="ARBA" id="ARBA00001947"/>
    </source>
</evidence>
<name>A0A809RE33_9BACT</name>
<dbReference type="SUPFAM" id="SSF51366">
    <property type="entry name" value="Ribulose-phoshate binding barrel"/>
    <property type="match status" value="1"/>
</dbReference>
<evidence type="ECO:0000256" key="3">
    <source>
        <dbReference type="ARBA" id="ARBA00001941"/>
    </source>
</evidence>
<feature type="binding site" evidence="15">
    <location>
        <position position="66"/>
    </location>
    <ligand>
        <name>a divalent metal cation</name>
        <dbReference type="ChEBI" id="CHEBI:60240"/>
    </ligand>
</feature>
<keyword evidence="11" id="KW-0408">Iron</keyword>
<comment type="cofactor">
    <cofactor evidence="3">
        <name>Co(2+)</name>
        <dbReference type="ChEBI" id="CHEBI:48828"/>
    </cofactor>
</comment>
<gene>
    <name evidence="15" type="primary">rpe</name>
    <name evidence="16" type="ORF">NPRO_02600</name>
</gene>
<evidence type="ECO:0000256" key="6">
    <source>
        <dbReference type="ARBA" id="ARBA00009541"/>
    </source>
</evidence>
<evidence type="ECO:0000256" key="10">
    <source>
        <dbReference type="ARBA" id="ARBA00022833"/>
    </source>
</evidence>
<feature type="binding site" evidence="15">
    <location>
        <begin position="171"/>
        <end position="173"/>
    </location>
    <ligand>
        <name>substrate</name>
    </ligand>
</feature>
<comment type="pathway">
    <text evidence="15">Carbohydrate degradation.</text>
</comment>
<evidence type="ECO:0000256" key="9">
    <source>
        <dbReference type="ARBA" id="ARBA00022723"/>
    </source>
</evidence>
<evidence type="ECO:0000313" key="17">
    <source>
        <dbReference type="Proteomes" id="UP000662873"/>
    </source>
</evidence>
<dbReference type="GO" id="GO:0046872">
    <property type="term" value="F:metal ion binding"/>
    <property type="evidence" value="ECO:0007669"/>
    <property type="project" value="UniProtKB-UniRule"/>
</dbReference>